<gene>
    <name evidence="2" type="ORF">GCM10007915_02550</name>
    <name evidence="3" type="ORF">SAMN05660405_01842</name>
</gene>
<dbReference type="CDD" id="cd03808">
    <property type="entry name" value="GT4_CapM-like"/>
    <property type="match status" value="1"/>
</dbReference>
<dbReference type="RefSeq" id="WP_093070624.1">
    <property type="nucleotide sequence ID" value="NZ_BSOK01000007.1"/>
</dbReference>
<evidence type="ECO:0000313" key="5">
    <source>
        <dbReference type="Proteomes" id="UP001156645"/>
    </source>
</evidence>
<dbReference type="InterPro" id="IPR028098">
    <property type="entry name" value="Glyco_trans_4-like_N"/>
</dbReference>
<reference evidence="3 4" key="2">
    <citation type="submission" date="2016-10" db="EMBL/GenBank/DDBJ databases">
        <authorList>
            <person name="de Groot N.N."/>
        </authorList>
    </citation>
    <scope>NUCLEOTIDE SEQUENCE [LARGE SCALE GENOMIC DNA]</scope>
    <source>
        <strain evidence="3 4">DSM 23406</strain>
    </source>
</reference>
<proteinExistence type="predicted"/>
<dbReference type="Pfam" id="PF13477">
    <property type="entry name" value="Glyco_trans_4_2"/>
    <property type="match status" value="1"/>
</dbReference>
<dbReference type="GO" id="GO:0016757">
    <property type="term" value="F:glycosyltransferase activity"/>
    <property type="evidence" value="ECO:0007669"/>
    <property type="project" value="UniProtKB-ARBA"/>
</dbReference>
<reference evidence="2" key="1">
    <citation type="journal article" date="2014" name="Int. J. Syst. Evol. Microbiol.">
        <title>Complete genome of a new Firmicutes species belonging to the dominant human colonic microbiota ('Ruminococcus bicirculans') reveals two chromosomes and a selective capacity to utilize plant glucans.</title>
        <authorList>
            <consortium name="NISC Comparative Sequencing Program"/>
            <person name="Wegmann U."/>
            <person name="Louis P."/>
            <person name="Goesmann A."/>
            <person name="Henrissat B."/>
            <person name="Duncan S.H."/>
            <person name="Flint H.J."/>
        </authorList>
    </citation>
    <scope>NUCLEOTIDE SEQUENCE</scope>
    <source>
        <strain evidence="2">NBRC 103191</strain>
    </source>
</reference>
<dbReference type="Proteomes" id="UP000198501">
    <property type="component" value="Unassembled WGS sequence"/>
</dbReference>
<evidence type="ECO:0000313" key="4">
    <source>
        <dbReference type="Proteomes" id="UP000198501"/>
    </source>
</evidence>
<reference evidence="5" key="3">
    <citation type="journal article" date="2019" name="Int. J. Syst. Evol. Microbiol.">
        <title>The Global Catalogue of Microorganisms (GCM) 10K type strain sequencing project: providing services to taxonomists for standard genome sequencing and annotation.</title>
        <authorList>
            <consortium name="The Broad Institute Genomics Platform"/>
            <consortium name="The Broad Institute Genome Sequencing Center for Infectious Disease"/>
            <person name="Wu L."/>
            <person name="Ma J."/>
        </authorList>
    </citation>
    <scope>NUCLEOTIDE SEQUENCE [LARGE SCALE GENOMIC DNA]</scope>
    <source>
        <strain evidence="5">NBRC 103191</strain>
    </source>
</reference>
<evidence type="ECO:0000259" key="1">
    <source>
        <dbReference type="Pfam" id="PF13477"/>
    </source>
</evidence>
<keyword evidence="5" id="KW-1185">Reference proteome</keyword>
<evidence type="ECO:0000313" key="2">
    <source>
        <dbReference type="EMBL" id="GLR28017.1"/>
    </source>
</evidence>
<organism evidence="3 4">
    <name type="scientific">Psychrobacter pacificensis</name>
    <dbReference type="NCBI Taxonomy" id="112002"/>
    <lineage>
        <taxon>Bacteria</taxon>
        <taxon>Pseudomonadati</taxon>
        <taxon>Pseudomonadota</taxon>
        <taxon>Gammaproteobacteria</taxon>
        <taxon>Moraxellales</taxon>
        <taxon>Moraxellaceae</taxon>
        <taxon>Psychrobacter</taxon>
    </lineage>
</organism>
<reference evidence="2" key="4">
    <citation type="submission" date="2023-01" db="EMBL/GenBank/DDBJ databases">
        <title>Draft genome sequence of Psychrobacter pacificensis strain NBRC 103191.</title>
        <authorList>
            <person name="Sun Q."/>
            <person name="Mori K."/>
        </authorList>
    </citation>
    <scope>NUCLEOTIDE SEQUENCE</scope>
    <source>
        <strain evidence="2">NBRC 103191</strain>
    </source>
</reference>
<accession>A0A1G6YXE9</accession>
<name>A0A1G6YXE9_9GAMM</name>
<dbReference type="Proteomes" id="UP001156645">
    <property type="component" value="Unassembled WGS sequence"/>
</dbReference>
<dbReference type="PANTHER" id="PTHR12526">
    <property type="entry name" value="GLYCOSYLTRANSFERASE"/>
    <property type="match status" value="1"/>
</dbReference>
<protein>
    <submittedName>
        <fullName evidence="2">Glycosyl transferase</fullName>
    </submittedName>
    <submittedName>
        <fullName evidence="3">Glycosyltransferase involved in cell wall bisynthesis</fullName>
    </submittedName>
</protein>
<feature type="domain" description="Glycosyltransferase subfamily 4-like N-terminal" evidence="1">
    <location>
        <begin position="19"/>
        <end position="157"/>
    </location>
</feature>
<dbReference type="AlphaFoldDB" id="A0A1G6YXE9"/>
<dbReference type="PANTHER" id="PTHR12526:SF638">
    <property type="entry name" value="SPORE COAT PROTEIN SA"/>
    <property type="match status" value="1"/>
</dbReference>
<dbReference type="EMBL" id="FNAL01000014">
    <property type="protein sequence ID" value="SDD94991.1"/>
    <property type="molecule type" value="Genomic_DNA"/>
</dbReference>
<dbReference type="EMBL" id="BSOK01000007">
    <property type="protein sequence ID" value="GLR28017.1"/>
    <property type="molecule type" value="Genomic_DNA"/>
</dbReference>
<dbReference type="SUPFAM" id="SSF53756">
    <property type="entry name" value="UDP-Glycosyltransferase/glycogen phosphorylase"/>
    <property type="match status" value="1"/>
</dbReference>
<dbReference type="Pfam" id="PF13692">
    <property type="entry name" value="Glyco_trans_1_4"/>
    <property type="match status" value="1"/>
</dbReference>
<keyword evidence="3" id="KW-0808">Transferase</keyword>
<dbReference type="Gene3D" id="3.40.50.2000">
    <property type="entry name" value="Glycogen Phosphorylase B"/>
    <property type="match status" value="2"/>
</dbReference>
<sequence length="386" mass="43359">MKFLICANYLPHVLNFRGKLLQDIAALGYEIHVVAPDLKTYATDYNTLSELGYSLHEVPMQRTGTNPIADMKMIMAMYSLLHEIQPDFMLSYTIKPVIYGTLAAWLAKVPNRFVLISGLGYTFQQVEETSKRTVFQKLVHGMYQQALKKSSKVFFQNTDDRDLFKSLKLLSSKTPSVVVNGSGVDVTDFDVLPFPRDTTGSIKPSFLLIARLLKDKGILEYVRAAKRIKAEYPNAEFHLVGWIDENPAAISQTQLDDWIKDGDINYWGKLDDVRPAIQECSVYVLPSYREGTSRSVLEAMSMGRAIITTDAPGCRDTVISGENGYLVPVKAVDELVDAMKQFIDNPSLYERLGQASRSIALEKYDVKKVNAHMISEMGLMSLSNKL</sequence>
<evidence type="ECO:0000313" key="3">
    <source>
        <dbReference type="EMBL" id="SDD94991.1"/>
    </source>
</evidence>